<name>A0ABV0X458_9TELE</name>
<dbReference type="PROSITE" id="PS51257">
    <property type="entry name" value="PROKAR_LIPOPROTEIN"/>
    <property type="match status" value="1"/>
</dbReference>
<evidence type="ECO:0000313" key="1">
    <source>
        <dbReference type="EMBL" id="MEQ2276670.1"/>
    </source>
</evidence>
<sequence>MDCNPRSLLFILHLLMSCVAPAFLIIYPPNEVNLLDSKASQGELGWISYPSHG</sequence>
<gene>
    <name evidence="1" type="primary">EPHA3_2</name>
    <name evidence="1" type="ORF">XENORESO_003522</name>
</gene>
<comment type="caution">
    <text evidence="1">The sequence shown here is derived from an EMBL/GenBank/DDBJ whole genome shotgun (WGS) entry which is preliminary data.</text>
</comment>
<organism evidence="1 2">
    <name type="scientific">Xenotaenia resolanae</name>
    <dbReference type="NCBI Taxonomy" id="208358"/>
    <lineage>
        <taxon>Eukaryota</taxon>
        <taxon>Metazoa</taxon>
        <taxon>Chordata</taxon>
        <taxon>Craniata</taxon>
        <taxon>Vertebrata</taxon>
        <taxon>Euteleostomi</taxon>
        <taxon>Actinopterygii</taxon>
        <taxon>Neopterygii</taxon>
        <taxon>Teleostei</taxon>
        <taxon>Neoteleostei</taxon>
        <taxon>Acanthomorphata</taxon>
        <taxon>Ovalentaria</taxon>
        <taxon>Atherinomorphae</taxon>
        <taxon>Cyprinodontiformes</taxon>
        <taxon>Goodeidae</taxon>
        <taxon>Xenotaenia</taxon>
    </lineage>
</organism>
<keyword evidence="1" id="KW-0675">Receptor</keyword>
<dbReference type="EMBL" id="JAHRIM010090240">
    <property type="protein sequence ID" value="MEQ2276670.1"/>
    <property type="molecule type" value="Genomic_DNA"/>
</dbReference>
<keyword evidence="2" id="KW-1185">Reference proteome</keyword>
<feature type="non-terminal residue" evidence="1">
    <location>
        <position position="53"/>
    </location>
</feature>
<accession>A0ABV0X458</accession>
<reference evidence="1 2" key="1">
    <citation type="submission" date="2021-06" db="EMBL/GenBank/DDBJ databases">
        <authorList>
            <person name="Palmer J.M."/>
        </authorList>
    </citation>
    <scope>NUCLEOTIDE SEQUENCE [LARGE SCALE GENOMIC DNA]</scope>
    <source>
        <strain evidence="1 2">XR_2019</strain>
        <tissue evidence="1">Muscle</tissue>
    </source>
</reference>
<evidence type="ECO:0000313" key="2">
    <source>
        <dbReference type="Proteomes" id="UP001444071"/>
    </source>
</evidence>
<protein>
    <submittedName>
        <fullName evidence="1">Ephrin type-A receptor 3</fullName>
    </submittedName>
</protein>
<dbReference type="Proteomes" id="UP001444071">
    <property type="component" value="Unassembled WGS sequence"/>
</dbReference>
<proteinExistence type="predicted"/>